<comment type="caution">
    <text evidence="2">The sequence shown here is derived from an EMBL/GenBank/DDBJ whole genome shotgun (WGS) entry which is preliminary data.</text>
</comment>
<keyword evidence="3" id="KW-1185">Reference proteome</keyword>
<proteinExistence type="predicted"/>
<dbReference type="SUPFAM" id="SSF54593">
    <property type="entry name" value="Glyoxalase/Bleomycin resistance protein/Dihydroxybiphenyl dioxygenase"/>
    <property type="match status" value="1"/>
</dbReference>
<reference evidence="3" key="1">
    <citation type="journal article" date="2019" name="Int. J. Syst. Evol. Microbiol.">
        <title>The Global Catalogue of Microorganisms (GCM) 10K type strain sequencing project: providing services to taxonomists for standard genome sequencing and annotation.</title>
        <authorList>
            <consortium name="The Broad Institute Genomics Platform"/>
            <consortium name="The Broad Institute Genome Sequencing Center for Infectious Disease"/>
            <person name="Wu L."/>
            <person name="Ma J."/>
        </authorList>
    </citation>
    <scope>NUCLEOTIDE SEQUENCE [LARGE SCALE GENOMIC DNA]</scope>
    <source>
        <strain evidence="3">CCUG 62982</strain>
    </source>
</reference>
<evidence type="ECO:0000313" key="2">
    <source>
        <dbReference type="EMBL" id="MFD0946580.1"/>
    </source>
</evidence>
<dbReference type="PROSITE" id="PS51819">
    <property type="entry name" value="VOC"/>
    <property type="match status" value="1"/>
</dbReference>
<name>A0ABW3H542_9SPHN</name>
<accession>A0ABW3H542</accession>
<gene>
    <name evidence="2" type="ORF">ACFQ1E_09545</name>
</gene>
<dbReference type="RefSeq" id="WP_264944367.1">
    <property type="nucleotide sequence ID" value="NZ_JAPDRA010000004.1"/>
</dbReference>
<dbReference type="Proteomes" id="UP001596977">
    <property type="component" value="Unassembled WGS sequence"/>
</dbReference>
<dbReference type="EMBL" id="JBHTJG010000004">
    <property type="protein sequence ID" value="MFD0946580.1"/>
    <property type="molecule type" value="Genomic_DNA"/>
</dbReference>
<sequence length="143" mass="15290">MPQMVFINLPVADVARATQFYKAIGCTQDTRFSGPHASSMQLSDTIVFMLLAPDFFQGFTPRKIADAREVTEVLVALNRESRAAVDAIVAAAAAAGGRADPRAPQDMGFMYSRAFEDPDGHIFEPFFMDEAAAAAAMAQPAGG</sequence>
<dbReference type="InterPro" id="IPR037523">
    <property type="entry name" value="VOC_core"/>
</dbReference>
<dbReference type="Pfam" id="PF22677">
    <property type="entry name" value="Ble-like_N"/>
    <property type="match status" value="1"/>
</dbReference>
<evidence type="ECO:0000259" key="1">
    <source>
        <dbReference type="PROSITE" id="PS51819"/>
    </source>
</evidence>
<organism evidence="2 3">
    <name type="scientific">Sphingomonas canadensis</name>
    <dbReference type="NCBI Taxonomy" id="1219257"/>
    <lineage>
        <taxon>Bacteria</taxon>
        <taxon>Pseudomonadati</taxon>
        <taxon>Pseudomonadota</taxon>
        <taxon>Alphaproteobacteria</taxon>
        <taxon>Sphingomonadales</taxon>
        <taxon>Sphingomonadaceae</taxon>
        <taxon>Sphingomonas</taxon>
    </lineage>
</organism>
<dbReference type="Gene3D" id="3.10.180.10">
    <property type="entry name" value="2,3-Dihydroxybiphenyl 1,2-Dioxygenase, domain 1"/>
    <property type="match status" value="1"/>
</dbReference>
<dbReference type="PANTHER" id="PTHR36503">
    <property type="entry name" value="BLR2520 PROTEIN"/>
    <property type="match status" value="1"/>
</dbReference>
<feature type="domain" description="VOC" evidence="1">
    <location>
        <begin position="3"/>
        <end position="128"/>
    </location>
</feature>
<dbReference type="InterPro" id="IPR053863">
    <property type="entry name" value="Glyoxy/Ble-like_N"/>
</dbReference>
<dbReference type="PANTHER" id="PTHR36503:SF2">
    <property type="entry name" value="BLR2408 PROTEIN"/>
    <property type="match status" value="1"/>
</dbReference>
<evidence type="ECO:0000313" key="3">
    <source>
        <dbReference type="Proteomes" id="UP001596977"/>
    </source>
</evidence>
<dbReference type="InterPro" id="IPR029068">
    <property type="entry name" value="Glyas_Bleomycin-R_OHBP_Dase"/>
</dbReference>
<protein>
    <submittedName>
        <fullName evidence="2">VOC family protein</fullName>
    </submittedName>
</protein>